<feature type="compositionally biased region" description="Polar residues" evidence="10">
    <location>
        <begin position="488"/>
        <end position="508"/>
    </location>
</feature>
<dbReference type="VEuPathDB" id="VectorBase:PHUM261610"/>
<dbReference type="EnsemblMetazoa" id="PHUM261610-RA">
    <property type="protein sequence ID" value="PHUM261610-PA"/>
    <property type="gene ID" value="PHUM261610"/>
</dbReference>
<comment type="subcellular location">
    <subcellularLocation>
        <location evidence="1">Nucleus</location>
    </subcellularLocation>
</comment>
<dbReference type="InParanoid" id="E0VKG6"/>
<dbReference type="FunFam" id="2.40.290.30:FF:000002">
    <property type="entry name" value="Mediator of RNA polymerase II transcription subunit"/>
    <property type="match status" value="1"/>
</dbReference>
<keyword evidence="6" id="KW-0804">Transcription</keyword>
<feature type="region of interest" description="Disordered" evidence="10">
    <location>
        <begin position="735"/>
        <end position="761"/>
    </location>
</feature>
<reference evidence="13" key="1">
    <citation type="submission" date="2007-04" db="EMBL/GenBank/DDBJ databases">
        <title>Annotation of Pediculus humanus corporis strain USDA.</title>
        <authorList>
            <person name="Kirkness E."/>
            <person name="Hannick L."/>
            <person name="Hass B."/>
            <person name="Bruggner R."/>
            <person name="Lawson D."/>
            <person name="Bidwell S."/>
            <person name="Joardar V."/>
            <person name="Caler E."/>
            <person name="Walenz B."/>
            <person name="Inman J."/>
            <person name="Schobel S."/>
            <person name="Galinsky K."/>
            <person name="Amedeo P."/>
            <person name="Strausberg R."/>
        </authorList>
    </citation>
    <scope>NUCLEOTIDE SEQUENCE</scope>
    <source>
        <strain evidence="13">USDA</strain>
    </source>
</reference>
<feature type="domain" description="Mediator complex subunit Med25 PTOV" evidence="11">
    <location>
        <begin position="574"/>
        <end position="725"/>
    </location>
</feature>
<feature type="compositionally biased region" description="Low complexity" evidence="10">
    <location>
        <begin position="540"/>
        <end position="571"/>
    </location>
</feature>
<dbReference type="FunCoup" id="E0VKG6">
    <property type="interactions" value="879"/>
</dbReference>
<dbReference type="STRING" id="121224.E0VKG6"/>
<feature type="coiled-coil region" evidence="9">
    <location>
        <begin position="815"/>
        <end position="885"/>
    </location>
</feature>
<dbReference type="GO" id="GO:0045944">
    <property type="term" value="P:positive regulation of transcription by RNA polymerase II"/>
    <property type="evidence" value="ECO:0007669"/>
    <property type="project" value="TreeGrafter"/>
</dbReference>
<keyword evidence="15" id="KW-1185">Reference proteome</keyword>
<keyword evidence="5" id="KW-0010">Activator</keyword>
<reference evidence="13" key="2">
    <citation type="submission" date="2007-04" db="EMBL/GenBank/DDBJ databases">
        <title>The genome of the human body louse.</title>
        <authorList>
            <consortium name="The Human Body Louse Genome Consortium"/>
            <person name="Kirkness E."/>
            <person name="Walenz B."/>
            <person name="Hass B."/>
            <person name="Bruggner R."/>
            <person name="Strausberg R."/>
        </authorList>
    </citation>
    <scope>NUCLEOTIDE SEQUENCE</scope>
    <source>
        <strain evidence="13">USDA</strain>
    </source>
</reference>
<evidence type="ECO:0000313" key="13">
    <source>
        <dbReference type="EMBL" id="EEB13846.1"/>
    </source>
</evidence>
<sequence>MVVGLNDHTVQADIVFVIEGTAINGAYLNDLKTNYLLPTLEYFSQGNLEDRDYVCEGTSTLYGLVVYHAADILPKSSCDCYGPYSSPQKLLMTLDKLELIGGKGESHANIAEGLATALQAFEDLQQKREGNNIITQKHCILVCNSPPYFMPVMEASTYSGHTIDQLAAILNEQNINLSILSPRKIPAIFKLFEKAGGDLTQSQNKNYAKDPRHLVLLKGFSLKERPLSPTSGNTNNLPIPSLPSPLPNDGSPMPNMNQLMPGQQHPAPPGYRPTQAAQVLSQQQMQVQAQQVQQGQIPGRPTFQPAGPPGYAGIRTQGARWPVNFPGPLAQQRTFLNAQAGPGGPGQGSALIAQLTQPPSSQFPSQRMDGPVLSHQMIPQQQQQQIRMSGMTINSQTGQIGHGPIGSVSLGSQGVMGQGIGPQNTIVQQPPMTQAELVLIVLIMYACKFQTAMGAPGGMMPPGLINQNMQNQGQGMPGPGAQQLQGAVSSSIQTNQTGPPPTFQSQPGQVMGPAGNQGIQTATAIGMPSTQTTVMTGPVPTSQNTTGQQTQPPTSQQQTGVSQVGPGTGVPVRERHTIWQGVLEWIEKGKNPNDNQKVTKHVPCQVSSTPKEGEPDLKADSWPQKLIMQLMPKQLIGNIGGAYLKNSTSVLFHPQPCEALDSLTKVMSSGFAGCVHFTSAPTAPACDIKVLILLYTVEKRAYLGFIPNDQVAFVDRLRKVIQHQKSTQALMRQNQVGAAGNSPNSAVQTPPISAPGTAANQPGIMMSQTNTMAMGGGQITQAADGHLGGVQGLGPNPGQGRGGPIMGGPTQRPPFNQLEAARQQNLAKIQQLQQTLEAAQQQEMQYKSQLEIINHMKIQQIQQNLEQAQQQEVHYQAQQAQMEVNF</sequence>
<dbReference type="EMBL" id="AAZO01003024">
    <property type="status" value="NOT_ANNOTATED_CDS"/>
    <property type="molecule type" value="Genomic_DNA"/>
</dbReference>
<proteinExistence type="inferred from homology"/>
<dbReference type="PANTHER" id="PTHR12433:SF11">
    <property type="entry name" value="MEDIATOR OF RNA POLYMERASE II TRANSCRIPTION SUBUNIT 25"/>
    <property type="match status" value="1"/>
</dbReference>
<organism>
    <name type="scientific">Pediculus humanus subsp. corporis</name>
    <name type="common">Body louse</name>
    <dbReference type="NCBI Taxonomy" id="121224"/>
    <lineage>
        <taxon>Eukaryota</taxon>
        <taxon>Metazoa</taxon>
        <taxon>Ecdysozoa</taxon>
        <taxon>Arthropoda</taxon>
        <taxon>Hexapoda</taxon>
        <taxon>Insecta</taxon>
        <taxon>Pterygota</taxon>
        <taxon>Neoptera</taxon>
        <taxon>Paraneoptera</taxon>
        <taxon>Psocodea</taxon>
        <taxon>Troctomorpha</taxon>
        <taxon>Phthiraptera</taxon>
        <taxon>Anoplura</taxon>
        <taxon>Pediculidae</taxon>
        <taxon>Pediculus</taxon>
    </lineage>
</organism>
<dbReference type="Proteomes" id="UP000009046">
    <property type="component" value="Unassembled WGS sequence"/>
</dbReference>
<evidence type="ECO:0000256" key="6">
    <source>
        <dbReference type="ARBA" id="ARBA00023163"/>
    </source>
</evidence>
<name>E0VKG6_PEDHC</name>
<reference evidence="14" key="3">
    <citation type="submission" date="2020-05" db="UniProtKB">
        <authorList>
            <consortium name="EnsemblMetazoa"/>
        </authorList>
    </citation>
    <scope>IDENTIFICATION</scope>
    <source>
        <strain evidence="14">USDA</strain>
    </source>
</reference>
<dbReference type="InterPro" id="IPR021419">
    <property type="entry name" value="Mediator_Med25_VWA"/>
</dbReference>
<feature type="compositionally biased region" description="Low complexity" evidence="10">
    <location>
        <begin position="468"/>
        <end position="487"/>
    </location>
</feature>
<evidence type="ECO:0000256" key="1">
    <source>
        <dbReference type="ARBA" id="ARBA00004123"/>
    </source>
</evidence>
<evidence type="ECO:0000256" key="8">
    <source>
        <dbReference type="ARBA" id="ARBA00031958"/>
    </source>
</evidence>
<evidence type="ECO:0000313" key="14">
    <source>
        <dbReference type="EnsemblMetazoa" id="PHUM261610-PA"/>
    </source>
</evidence>
<keyword evidence="9" id="KW-0175">Coiled coil</keyword>
<feature type="compositionally biased region" description="Polar residues" evidence="10">
    <location>
        <begin position="517"/>
        <end position="535"/>
    </location>
</feature>
<dbReference type="OrthoDB" id="7690434at2759"/>
<evidence type="ECO:0000259" key="12">
    <source>
        <dbReference type="Pfam" id="PF11265"/>
    </source>
</evidence>
<evidence type="ECO:0000256" key="4">
    <source>
        <dbReference type="ARBA" id="ARBA00023015"/>
    </source>
</evidence>
<dbReference type="Pfam" id="PF11232">
    <property type="entry name" value="Med25"/>
    <property type="match status" value="1"/>
</dbReference>
<gene>
    <name evidence="14" type="primary">8235395</name>
    <name evidence="13" type="ORF">Phum_PHUM261610</name>
</gene>
<evidence type="ECO:0000256" key="2">
    <source>
        <dbReference type="ARBA" id="ARBA00009102"/>
    </source>
</evidence>
<protein>
    <recommendedName>
        <fullName evidence="3">Mediator of RNA polymerase II transcription subunit 25</fullName>
    </recommendedName>
    <alternativeName>
        <fullName evidence="8">Mediator complex subunit 25</fullName>
    </alternativeName>
</protein>
<keyword evidence="4" id="KW-0805">Transcription regulation</keyword>
<dbReference type="PANTHER" id="PTHR12433">
    <property type="entry name" value="MEDIATOR OF RNA POLYMERASE II TRANSCRIPTION SUBUNIT 25"/>
    <property type="match status" value="1"/>
</dbReference>
<evidence type="ECO:0000259" key="11">
    <source>
        <dbReference type="Pfam" id="PF11232"/>
    </source>
</evidence>
<dbReference type="InterPro" id="IPR038196">
    <property type="entry name" value="Med25_PTOV_sf"/>
</dbReference>
<evidence type="ECO:0000256" key="9">
    <source>
        <dbReference type="SAM" id="Coils"/>
    </source>
</evidence>
<dbReference type="HOGENOM" id="CLU_007594_1_0_1"/>
<feature type="compositionally biased region" description="Polar residues" evidence="10">
    <location>
        <begin position="735"/>
        <end position="751"/>
    </location>
</feature>
<feature type="region of interest" description="Disordered" evidence="10">
    <location>
        <begin position="225"/>
        <end position="257"/>
    </location>
</feature>
<dbReference type="GeneID" id="8235395"/>
<evidence type="ECO:0000256" key="5">
    <source>
        <dbReference type="ARBA" id="ARBA00023159"/>
    </source>
</evidence>
<feature type="region of interest" description="Disordered" evidence="10">
    <location>
        <begin position="468"/>
        <end position="571"/>
    </location>
</feature>
<evidence type="ECO:0000256" key="7">
    <source>
        <dbReference type="ARBA" id="ARBA00023242"/>
    </source>
</evidence>
<dbReference type="InterPro" id="IPR021394">
    <property type="entry name" value="Med25_PTOV"/>
</dbReference>
<dbReference type="EMBL" id="DS235243">
    <property type="protein sequence ID" value="EEB13846.1"/>
    <property type="molecule type" value="Genomic_DNA"/>
</dbReference>
<evidence type="ECO:0000256" key="3">
    <source>
        <dbReference type="ARBA" id="ARBA00019694"/>
    </source>
</evidence>
<dbReference type="eggNOG" id="ENOG502QRN5">
    <property type="taxonomic scope" value="Eukaryota"/>
</dbReference>
<dbReference type="KEGG" id="phu:Phum_PHUM261610"/>
<dbReference type="GO" id="GO:0005667">
    <property type="term" value="C:transcription regulator complex"/>
    <property type="evidence" value="ECO:0007669"/>
    <property type="project" value="TreeGrafter"/>
</dbReference>
<accession>E0VKG6</accession>
<dbReference type="Pfam" id="PF11265">
    <property type="entry name" value="Med25_VWA"/>
    <property type="match status" value="1"/>
</dbReference>
<dbReference type="GO" id="GO:0016592">
    <property type="term" value="C:mediator complex"/>
    <property type="evidence" value="ECO:0007669"/>
    <property type="project" value="TreeGrafter"/>
</dbReference>
<dbReference type="Gene3D" id="2.40.290.30">
    <property type="entry name" value="Mediator complex subunit 25, ACID domain"/>
    <property type="match status" value="1"/>
</dbReference>
<dbReference type="OMA" id="WMRPFIA"/>
<dbReference type="AlphaFoldDB" id="E0VKG6"/>
<comment type="similarity">
    <text evidence="2">Belongs to the Mediator complex subunit 25 family.</text>
</comment>
<evidence type="ECO:0000313" key="15">
    <source>
        <dbReference type="Proteomes" id="UP000009046"/>
    </source>
</evidence>
<keyword evidence="7" id="KW-0539">Nucleus</keyword>
<dbReference type="CTD" id="8235395"/>
<dbReference type="RefSeq" id="XP_002426584.1">
    <property type="nucleotide sequence ID" value="XM_002426539.1"/>
</dbReference>
<feature type="domain" description="Mediator of RNA polymerase II transcription subunit 25 von Willebrand factor type A" evidence="12">
    <location>
        <begin position="9"/>
        <end position="220"/>
    </location>
</feature>
<evidence type="ECO:0000256" key="10">
    <source>
        <dbReference type="SAM" id="MobiDB-lite"/>
    </source>
</evidence>